<accession>A0A2M7XCQ1</accession>
<dbReference type="InterPro" id="IPR000291">
    <property type="entry name" value="D-Ala_lig_Van_CS"/>
</dbReference>
<dbReference type="AlphaFoldDB" id="A0A2M7XCQ1"/>
<evidence type="ECO:0000256" key="9">
    <source>
        <dbReference type="ARBA" id="ARBA00023316"/>
    </source>
</evidence>
<evidence type="ECO:0000256" key="7">
    <source>
        <dbReference type="ARBA" id="ARBA00022960"/>
    </source>
</evidence>
<dbReference type="PROSITE" id="PS50975">
    <property type="entry name" value="ATP_GRASP"/>
    <property type="match status" value="1"/>
</dbReference>
<evidence type="ECO:0000313" key="15">
    <source>
        <dbReference type="EMBL" id="PJA45639.1"/>
    </source>
</evidence>
<keyword evidence="9 10" id="KW-0961">Cell wall biogenesis/degradation</keyword>
<name>A0A2M7XCQ1_9BACT</name>
<dbReference type="GO" id="GO:0009252">
    <property type="term" value="P:peptidoglycan biosynthetic process"/>
    <property type="evidence" value="ECO:0007669"/>
    <property type="project" value="UniProtKB-UniRule"/>
</dbReference>
<evidence type="ECO:0000256" key="3">
    <source>
        <dbReference type="ARBA" id="ARBA00022490"/>
    </source>
</evidence>
<dbReference type="GO" id="GO:0071555">
    <property type="term" value="P:cell wall organization"/>
    <property type="evidence" value="ECO:0007669"/>
    <property type="project" value="UniProtKB-KW"/>
</dbReference>
<dbReference type="SUPFAM" id="SSF52440">
    <property type="entry name" value="PreATP-grasp domain"/>
    <property type="match status" value="1"/>
</dbReference>
<gene>
    <name evidence="10" type="primary">ddl</name>
    <name evidence="15" type="ORF">CO174_02215</name>
</gene>
<feature type="active site" evidence="11">
    <location>
        <position position="13"/>
    </location>
</feature>
<dbReference type="InterPro" id="IPR011761">
    <property type="entry name" value="ATP-grasp"/>
</dbReference>
<dbReference type="InterPro" id="IPR016185">
    <property type="entry name" value="PreATP-grasp_dom_sf"/>
</dbReference>
<dbReference type="Pfam" id="PF07478">
    <property type="entry name" value="Dala_Dala_lig_C"/>
    <property type="match status" value="1"/>
</dbReference>
<comment type="similarity">
    <text evidence="2 10">Belongs to the D-alanine--D-alanine ligase family.</text>
</comment>
<dbReference type="HAMAP" id="MF_00047">
    <property type="entry name" value="Dala_Dala_lig"/>
    <property type="match status" value="1"/>
</dbReference>
<evidence type="ECO:0000256" key="5">
    <source>
        <dbReference type="ARBA" id="ARBA00022741"/>
    </source>
</evidence>
<dbReference type="GO" id="GO:0008716">
    <property type="term" value="F:D-alanine-D-alanine ligase activity"/>
    <property type="evidence" value="ECO:0007669"/>
    <property type="project" value="UniProtKB-UniRule"/>
</dbReference>
<evidence type="ECO:0000256" key="13">
    <source>
        <dbReference type="PROSITE-ProRule" id="PRU00409"/>
    </source>
</evidence>
<dbReference type="InterPro" id="IPR013815">
    <property type="entry name" value="ATP_grasp_subdomain_1"/>
</dbReference>
<dbReference type="PIRSF" id="PIRSF039102">
    <property type="entry name" value="Ddl/VanB"/>
    <property type="match status" value="1"/>
</dbReference>
<dbReference type="EC" id="6.3.2.4" evidence="10"/>
<dbReference type="InterPro" id="IPR011095">
    <property type="entry name" value="Dala_Dala_lig_C"/>
</dbReference>
<dbReference type="Gene3D" id="3.30.1490.20">
    <property type="entry name" value="ATP-grasp fold, A domain"/>
    <property type="match status" value="1"/>
</dbReference>
<dbReference type="Gene3D" id="3.40.50.20">
    <property type="match status" value="1"/>
</dbReference>
<evidence type="ECO:0000256" key="10">
    <source>
        <dbReference type="HAMAP-Rule" id="MF_00047"/>
    </source>
</evidence>
<keyword evidence="6 13" id="KW-0067">ATP-binding</keyword>
<keyword evidence="8 10" id="KW-0573">Peptidoglycan synthesis</keyword>
<dbReference type="UniPathway" id="UPA00219"/>
<keyword evidence="7 10" id="KW-0133">Cell shape</keyword>
<evidence type="ECO:0000256" key="12">
    <source>
        <dbReference type="PIRSR" id="PIRSR039102-3"/>
    </source>
</evidence>
<keyword evidence="12" id="KW-0479">Metal-binding</keyword>
<keyword evidence="12" id="KW-0460">Magnesium</keyword>
<organism evidence="15 16">
    <name type="scientific">Candidatus Uhrbacteria bacterium CG_4_9_14_3_um_filter_50_9</name>
    <dbReference type="NCBI Taxonomy" id="1975035"/>
    <lineage>
        <taxon>Bacteria</taxon>
        <taxon>Candidatus Uhriibacteriota</taxon>
    </lineage>
</organism>
<feature type="binding site" evidence="12">
    <location>
        <position position="260"/>
    </location>
    <ligand>
        <name>Mg(2+)</name>
        <dbReference type="ChEBI" id="CHEBI:18420"/>
        <label>1</label>
    </ligand>
</feature>
<dbReference type="SUPFAM" id="SSF56059">
    <property type="entry name" value="Glutathione synthetase ATP-binding domain-like"/>
    <property type="match status" value="1"/>
</dbReference>
<evidence type="ECO:0000256" key="8">
    <source>
        <dbReference type="ARBA" id="ARBA00022984"/>
    </source>
</evidence>
<reference evidence="16" key="1">
    <citation type="submission" date="2017-09" db="EMBL/GenBank/DDBJ databases">
        <title>Depth-based differentiation of microbial function through sediment-hosted aquifers and enrichment of novel symbionts in the deep terrestrial subsurface.</title>
        <authorList>
            <person name="Probst A.J."/>
            <person name="Ladd B."/>
            <person name="Jarett J.K."/>
            <person name="Geller-Mcgrath D.E."/>
            <person name="Sieber C.M.K."/>
            <person name="Emerson J.B."/>
            <person name="Anantharaman K."/>
            <person name="Thomas B.C."/>
            <person name="Malmstrom R."/>
            <person name="Stieglmeier M."/>
            <person name="Klingl A."/>
            <person name="Woyke T."/>
            <person name="Ryan C.M."/>
            <person name="Banfield J.F."/>
        </authorList>
    </citation>
    <scope>NUCLEOTIDE SEQUENCE [LARGE SCALE GENOMIC DNA]</scope>
</reference>
<feature type="active site" evidence="11">
    <location>
        <position position="136"/>
    </location>
</feature>
<dbReference type="Gene3D" id="3.30.470.20">
    <property type="entry name" value="ATP-grasp fold, B domain"/>
    <property type="match status" value="1"/>
</dbReference>
<comment type="pathway">
    <text evidence="10">Cell wall biogenesis; peptidoglycan biosynthesis.</text>
</comment>
<feature type="active site" evidence="11">
    <location>
        <position position="271"/>
    </location>
</feature>
<dbReference type="PANTHER" id="PTHR23132">
    <property type="entry name" value="D-ALANINE--D-ALANINE LIGASE"/>
    <property type="match status" value="1"/>
</dbReference>
<evidence type="ECO:0000259" key="14">
    <source>
        <dbReference type="PROSITE" id="PS50975"/>
    </source>
</evidence>
<evidence type="ECO:0000256" key="6">
    <source>
        <dbReference type="ARBA" id="ARBA00022840"/>
    </source>
</evidence>
<proteinExistence type="inferred from homology"/>
<feature type="binding site" evidence="12">
    <location>
        <position position="260"/>
    </location>
    <ligand>
        <name>Mg(2+)</name>
        <dbReference type="ChEBI" id="CHEBI:18420"/>
        <label>2</label>
    </ligand>
</feature>
<dbReference type="GO" id="GO:0046872">
    <property type="term" value="F:metal ion binding"/>
    <property type="evidence" value="ECO:0007669"/>
    <property type="project" value="UniProtKB-KW"/>
</dbReference>
<comment type="function">
    <text evidence="10">Cell wall formation.</text>
</comment>
<keyword evidence="5 13" id="KW-0547">Nucleotide-binding</keyword>
<evidence type="ECO:0000256" key="1">
    <source>
        <dbReference type="ARBA" id="ARBA00004496"/>
    </source>
</evidence>
<dbReference type="GO" id="GO:0005524">
    <property type="term" value="F:ATP binding"/>
    <property type="evidence" value="ECO:0007669"/>
    <property type="project" value="UniProtKB-UniRule"/>
</dbReference>
<evidence type="ECO:0000256" key="2">
    <source>
        <dbReference type="ARBA" id="ARBA00010871"/>
    </source>
</evidence>
<dbReference type="NCBIfam" id="NF002378">
    <property type="entry name" value="PRK01372.1"/>
    <property type="match status" value="1"/>
</dbReference>
<comment type="cofactor">
    <cofactor evidence="12">
        <name>Mg(2+)</name>
        <dbReference type="ChEBI" id="CHEBI:18420"/>
    </cofactor>
    <cofactor evidence="12">
        <name>Mn(2+)</name>
        <dbReference type="ChEBI" id="CHEBI:29035"/>
    </cofactor>
    <text evidence="12">Binds 2 magnesium or manganese ions per subunit.</text>
</comment>
<keyword evidence="3 10" id="KW-0963">Cytoplasm</keyword>
<feature type="binding site" evidence="12">
    <location>
        <position position="247"/>
    </location>
    <ligand>
        <name>Mg(2+)</name>
        <dbReference type="ChEBI" id="CHEBI:18420"/>
        <label>1</label>
    </ligand>
</feature>
<dbReference type="Proteomes" id="UP000229385">
    <property type="component" value="Unassembled WGS sequence"/>
</dbReference>
<evidence type="ECO:0000256" key="11">
    <source>
        <dbReference type="PIRSR" id="PIRSR039102-1"/>
    </source>
</evidence>
<comment type="catalytic activity">
    <reaction evidence="10">
        <text>2 D-alanine + ATP = D-alanyl-D-alanine + ADP + phosphate + H(+)</text>
        <dbReference type="Rhea" id="RHEA:11224"/>
        <dbReference type="ChEBI" id="CHEBI:15378"/>
        <dbReference type="ChEBI" id="CHEBI:30616"/>
        <dbReference type="ChEBI" id="CHEBI:43474"/>
        <dbReference type="ChEBI" id="CHEBI:57416"/>
        <dbReference type="ChEBI" id="CHEBI:57822"/>
        <dbReference type="ChEBI" id="CHEBI:456216"/>
        <dbReference type="EC" id="6.3.2.4"/>
    </reaction>
</comment>
<sequence length="296" mass="32779">MKIALLTGGTSSEREIALQSAEEVRRALETDFEVMVFDLPKDLDRFIALRTEYACAVPVFHGRGGEDGQIQGFLESLHVPYLFSLVKAHAVGADKAMTKRIMAAHGVRTPNWLILGDKDVYEFQGPVVLKPQDGGSSLGVSLIHESETLAASLESAFKHASHVLVETLVTGREFTVGIVEEGGEARPLPVVEIRSKNTFFDYESKYDASLVEEICPAPIDTLLRDQLQEMALTAHTLIGARHLSRSDMIVDEQGEIWFLEINTIPGLTENSLLPKALRAEGLDLRELLREWIEQSL</sequence>
<dbReference type="GO" id="GO:0008360">
    <property type="term" value="P:regulation of cell shape"/>
    <property type="evidence" value="ECO:0007669"/>
    <property type="project" value="UniProtKB-KW"/>
</dbReference>
<dbReference type="GO" id="GO:0005737">
    <property type="term" value="C:cytoplasm"/>
    <property type="evidence" value="ECO:0007669"/>
    <property type="project" value="UniProtKB-SubCell"/>
</dbReference>
<dbReference type="EMBL" id="PFWU01000028">
    <property type="protein sequence ID" value="PJA45639.1"/>
    <property type="molecule type" value="Genomic_DNA"/>
</dbReference>
<dbReference type="NCBIfam" id="TIGR01205">
    <property type="entry name" value="D_ala_D_alaTIGR"/>
    <property type="match status" value="1"/>
</dbReference>
<comment type="subcellular location">
    <subcellularLocation>
        <location evidence="1 10">Cytoplasm</location>
    </subcellularLocation>
</comment>
<dbReference type="PANTHER" id="PTHR23132:SF23">
    <property type="entry name" value="D-ALANINE--D-ALANINE LIGASE B"/>
    <property type="match status" value="1"/>
</dbReference>
<evidence type="ECO:0000256" key="4">
    <source>
        <dbReference type="ARBA" id="ARBA00022598"/>
    </source>
</evidence>
<dbReference type="PROSITE" id="PS00844">
    <property type="entry name" value="DALA_DALA_LIGASE_2"/>
    <property type="match status" value="1"/>
</dbReference>
<feature type="domain" description="ATP-grasp" evidence="14">
    <location>
        <begin position="99"/>
        <end position="293"/>
    </location>
</feature>
<evidence type="ECO:0000313" key="16">
    <source>
        <dbReference type="Proteomes" id="UP000229385"/>
    </source>
</evidence>
<keyword evidence="4 10" id="KW-0436">Ligase</keyword>
<dbReference type="InterPro" id="IPR005905">
    <property type="entry name" value="D_ala_D_ala"/>
</dbReference>
<protein>
    <recommendedName>
        <fullName evidence="10">D-alanine--D-alanine ligase</fullName>
        <ecNumber evidence="10">6.3.2.4</ecNumber>
    </recommendedName>
    <alternativeName>
        <fullName evidence="10">D-Ala-D-Ala ligase</fullName>
    </alternativeName>
    <alternativeName>
        <fullName evidence="10">D-alanylalanine synthetase</fullName>
    </alternativeName>
</protein>
<comment type="caution">
    <text evidence="15">The sequence shown here is derived from an EMBL/GenBank/DDBJ whole genome shotgun (WGS) entry which is preliminary data.</text>
</comment>
<keyword evidence="12" id="KW-0464">Manganese</keyword>
<dbReference type="PROSITE" id="PS00843">
    <property type="entry name" value="DALA_DALA_LIGASE_1"/>
    <property type="match status" value="1"/>
</dbReference>
<feature type="binding site" evidence="12">
    <location>
        <position position="262"/>
    </location>
    <ligand>
        <name>Mg(2+)</name>
        <dbReference type="ChEBI" id="CHEBI:18420"/>
        <label>2</label>
    </ligand>
</feature>